<dbReference type="PROSITE" id="PS50097">
    <property type="entry name" value="BTB"/>
    <property type="match status" value="1"/>
</dbReference>
<dbReference type="Gene3D" id="3.30.710.10">
    <property type="entry name" value="Potassium Channel Kv1.1, Chain A"/>
    <property type="match status" value="1"/>
</dbReference>
<protein>
    <recommendedName>
        <fullName evidence="1">BTB domain-containing protein</fullName>
    </recommendedName>
</protein>
<evidence type="ECO:0000259" key="1">
    <source>
        <dbReference type="PROSITE" id="PS50097"/>
    </source>
</evidence>
<evidence type="ECO:0000313" key="3">
    <source>
        <dbReference type="Proteomes" id="UP000298493"/>
    </source>
</evidence>
<comment type="caution">
    <text evidence="2">The sequence shown here is derived from an EMBL/GenBank/DDBJ whole genome shotgun (WGS) entry which is preliminary data.</text>
</comment>
<evidence type="ECO:0000313" key="2">
    <source>
        <dbReference type="EMBL" id="TID13687.1"/>
    </source>
</evidence>
<gene>
    <name evidence="2" type="ORF">E6O75_ATG01665</name>
</gene>
<name>A0A4Z1NDV2_9PEZI</name>
<sequence>MADQEPPSFMKELGQDIVTVHIGPEKIPFIVHKDLLTQCSPYFKAAFEGNFCEALENSIPLIDISTTQFRLFLDWLYFRRLPNQSQKLGLAGCMNCKPTGVRCSNATGDSDEPQIELLSSDDEQRLEDLIETGPWYKEMLYVLADRCDVPVLRKLLINQEWTSRQHTPRSFAPVIYALRKLPSKSPWNKLSIDVYSELYEARQDVVCQTEVLLRQNYLKNFWSPSCAASLNLPNVVLRKRESSVDGCAPTTNTNRRRLDQRMCKGRQGAELGAHL</sequence>
<organism evidence="2 3">
    <name type="scientific">Venturia nashicola</name>
    <dbReference type="NCBI Taxonomy" id="86259"/>
    <lineage>
        <taxon>Eukaryota</taxon>
        <taxon>Fungi</taxon>
        <taxon>Dikarya</taxon>
        <taxon>Ascomycota</taxon>
        <taxon>Pezizomycotina</taxon>
        <taxon>Dothideomycetes</taxon>
        <taxon>Pleosporomycetidae</taxon>
        <taxon>Venturiales</taxon>
        <taxon>Venturiaceae</taxon>
        <taxon>Venturia</taxon>
    </lineage>
</organism>
<dbReference type="CDD" id="cd18186">
    <property type="entry name" value="BTB_POZ_ZBTB_KLHL-like"/>
    <property type="match status" value="1"/>
</dbReference>
<dbReference type="InterPro" id="IPR011333">
    <property type="entry name" value="SKP1/BTB/POZ_sf"/>
</dbReference>
<dbReference type="SMART" id="SM00225">
    <property type="entry name" value="BTB"/>
    <property type="match status" value="1"/>
</dbReference>
<accession>A0A4Z1NDV2</accession>
<dbReference type="STRING" id="86259.A0A4Z1NDV2"/>
<dbReference type="Pfam" id="PF00651">
    <property type="entry name" value="BTB"/>
    <property type="match status" value="1"/>
</dbReference>
<dbReference type="EMBL" id="SNSC02000025">
    <property type="protein sequence ID" value="TID13687.1"/>
    <property type="molecule type" value="Genomic_DNA"/>
</dbReference>
<reference evidence="2 3" key="1">
    <citation type="submission" date="2019-04" db="EMBL/GenBank/DDBJ databases">
        <title>High contiguity whole genome sequence and gene annotation resource for two Venturia nashicola isolates.</title>
        <authorList>
            <person name="Prokchorchik M."/>
            <person name="Won K."/>
            <person name="Lee Y."/>
            <person name="Choi E.D."/>
            <person name="Segonzac C."/>
            <person name="Sohn K.H."/>
        </authorList>
    </citation>
    <scope>NUCLEOTIDE SEQUENCE [LARGE SCALE GENOMIC DNA]</scope>
    <source>
        <strain evidence="2 3">PRI2</strain>
    </source>
</reference>
<dbReference type="Proteomes" id="UP000298493">
    <property type="component" value="Unassembled WGS sequence"/>
</dbReference>
<dbReference type="PANTHER" id="PTHR47843">
    <property type="entry name" value="BTB DOMAIN-CONTAINING PROTEIN-RELATED"/>
    <property type="match status" value="1"/>
</dbReference>
<dbReference type="AlphaFoldDB" id="A0A4Z1NDV2"/>
<dbReference type="SUPFAM" id="SSF54695">
    <property type="entry name" value="POZ domain"/>
    <property type="match status" value="1"/>
</dbReference>
<proteinExistence type="predicted"/>
<dbReference type="InterPro" id="IPR000210">
    <property type="entry name" value="BTB/POZ_dom"/>
</dbReference>
<feature type="domain" description="BTB" evidence="1">
    <location>
        <begin position="16"/>
        <end position="85"/>
    </location>
</feature>
<keyword evidence="3" id="KW-1185">Reference proteome</keyword>
<dbReference type="PANTHER" id="PTHR47843:SF2">
    <property type="entry name" value="BTB DOMAIN-CONTAINING PROTEIN"/>
    <property type="match status" value="1"/>
</dbReference>